<feature type="region of interest" description="Disordered" evidence="1">
    <location>
        <begin position="59"/>
        <end position="143"/>
    </location>
</feature>
<feature type="compositionally biased region" description="Low complexity" evidence="1">
    <location>
        <begin position="94"/>
        <end position="111"/>
    </location>
</feature>
<accession>A0AAD7RLY7</accession>
<dbReference type="EMBL" id="JAINUG010000223">
    <property type="protein sequence ID" value="KAJ8386746.1"/>
    <property type="molecule type" value="Genomic_DNA"/>
</dbReference>
<dbReference type="Proteomes" id="UP001221898">
    <property type="component" value="Unassembled WGS sequence"/>
</dbReference>
<proteinExistence type="predicted"/>
<comment type="caution">
    <text evidence="2">The sequence shown here is derived from an EMBL/GenBank/DDBJ whole genome shotgun (WGS) entry which is preliminary data.</text>
</comment>
<gene>
    <name evidence="2" type="ORF">AAFF_G00166950</name>
</gene>
<evidence type="ECO:0000313" key="2">
    <source>
        <dbReference type="EMBL" id="KAJ8386746.1"/>
    </source>
</evidence>
<organism evidence="2 3">
    <name type="scientific">Aldrovandia affinis</name>
    <dbReference type="NCBI Taxonomy" id="143900"/>
    <lineage>
        <taxon>Eukaryota</taxon>
        <taxon>Metazoa</taxon>
        <taxon>Chordata</taxon>
        <taxon>Craniata</taxon>
        <taxon>Vertebrata</taxon>
        <taxon>Euteleostomi</taxon>
        <taxon>Actinopterygii</taxon>
        <taxon>Neopterygii</taxon>
        <taxon>Teleostei</taxon>
        <taxon>Notacanthiformes</taxon>
        <taxon>Halosauridae</taxon>
        <taxon>Aldrovandia</taxon>
    </lineage>
</organism>
<evidence type="ECO:0000256" key="1">
    <source>
        <dbReference type="SAM" id="MobiDB-lite"/>
    </source>
</evidence>
<evidence type="ECO:0000313" key="3">
    <source>
        <dbReference type="Proteomes" id="UP001221898"/>
    </source>
</evidence>
<protein>
    <submittedName>
        <fullName evidence="2">Uncharacterized protein</fullName>
    </submittedName>
</protein>
<reference evidence="2" key="1">
    <citation type="journal article" date="2023" name="Science">
        <title>Genome structures resolve the early diversification of teleost fishes.</title>
        <authorList>
            <person name="Parey E."/>
            <person name="Louis A."/>
            <person name="Montfort J."/>
            <person name="Bouchez O."/>
            <person name="Roques C."/>
            <person name="Iampietro C."/>
            <person name="Lluch J."/>
            <person name="Castinel A."/>
            <person name="Donnadieu C."/>
            <person name="Desvignes T."/>
            <person name="Floi Bucao C."/>
            <person name="Jouanno E."/>
            <person name="Wen M."/>
            <person name="Mejri S."/>
            <person name="Dirks R."/>
            <person name="Jansen H."/>
            <person name="Henkel C."/>
            <person name="Chen W.J."/>
            <person name="Zahm M."/>
            <person name="Cabau C."/>
            <person name="Klopp C."/>
            <person name="Thompson A.W."/>
            <person name="Robinson-Rechavi M."/>
            <person name="Braasch I."/>
            <person name="Lecointre G."/>
            <person name="Bobe J."/>
            <person name="Postlethwait J.H."/>
            <person name="Berthelot C."/>
            <person name="Roest Crollius H."/>
            <person name="Guiguen Y."/>
        </authorList>
    </citation>
    <scope>NUCLEOTIDE SEQUENCE</scope>
    <source>
        <strain evidence="2">NC1722</strain>
    </source>
</reference>
<dbReference type="AlphaFoldDB" id="A0AAD7RLY7"/>
<sequence length="143" mass="15279">MGNDFSRVQLCCWSIAEAAAFTGVFEERTRRSTASLRPIYSDFSSLAQIMRTAVRKTKGWGVANGPGNTNAVTSADGKREDNNVARPPPATELASGHARSASSRALTARVRCPLTAHSGPPVTPSQESDTEHRVPTPTCPPSR</sequence>
<name>A0AAD7RLY7_9TELE</name>
<keyword evidence="3" id="KW-1185">Reference proteome</keyword>